<keyword evidence="3" id="KW-1185">Reference proteome</keyword>
<feature type="region of interest" description="Disordered" evidence="1">
    <location>
        <begin position="20"/>
        <end position="47"/>
    </location>
</feature>
<name>A0A0W1R892_9EURY</name>
<dbReference type="Proteomes" id="UP000054387">
    <property type="component" value="Unassembled WGS sequence"/>
</dbReference>
<gene>
    <name evidence="2" type="ORF">AUR64_17080</name>
</gene>
<dbReference type="AlphaFoldDB" id="A0A0W1R892"/>
<evidence type="ECO:0000313" key="3">
    <source>
        <dbReference type="Proteomes" id="UP000054387"/>
    </source>
</evidence>
<sequence length="723" mass="78555">MLKLGALALTVSGGTAAGAVLSSDENEEGLGPVDLPDTSSDPAAASEQRALVEQFAPDVHFDRRELWYPTDPRRYESDRDGDVVVDGFDVLDGYTADHRETDTPPAPTVFYNVVEYRDSPLSVVQYWLYSAFDQFTTNFHWHDWELFQVFVDRESGEPVLYTGSAHSDAVPNNEFVDPEAPRPNVLSEVGSHASALGVNDRPRSFQRLAGDGFIADITNEAVEIGDRAVGIPAAYGLPRDEGLRLPYVVPELDGAPLYDHEKLPNVSENDLLSGSLVVHSFAELATPPDGIPLRENGLSFGFDAENRLGLDVGYDLVSIEELRHIDGFTGPQLSYEFTVPQFVEDEFAHHLTATTAPWTQPRFSDPTVDITDPQHRQTLAERYGPVEDEATTDRVVGVVRELTTRPPEERDETTANGEDTQTGDATEDEASDGDASSADDSPDGETRPTPPKLRESGVESVALLESEDPTAVPTWNGVVSLSGVTHESHRLTVNGAGRAPYAETFEFDGGTYTAGVDGVVTVVPNEEAVKVRADASEESGIANVRFEEDVAGPVYDGKPDGEDRFGLYVNRHGTYTAEITDDEGEVGVFRVTPGTDDASGDEALTIDTPETGKRSFVTFLQSLLDEILAGVRDLVDDIGPLRELLLALLRHGRRLLDRVLARVDEGNTAKASEELGVLADLLAFSAESFDALAWALPESTEARLGSQITQARRRTEQAIDVPA</sequence>
<evidence type="ECO:0000256" key="1">
    <source>
        <dbReference type="SAM" id="MobiDB-lite"/>
    </source>
</evidence>
<proteinExistence type="predicted"/>
<reference evidence="2 3" key="1">
    <citation type="submission" date="2015-12" db="EMBL/GenBank/DDBJ databases">
        <title>Haloprofundus marisrubri gen. nov., sp. nov., an extremely halophilic archaeon isolated from the Discovery deep brine-seawater interface in the Red Sea.</title>
        <authorList>
            <person name="Zhang G."/>
            <person name="Stingl U."/>
            <person name="Rashid M."/>
        </authorList>
    </citation>
    <scope>NUCLEOTIDE SEQUENCE [LARGE SCALE GENOMIC DNA]</scope>
    <source>
        <strain evidence="2 3">SB9</strain>
    </source>
</reference>
<dbReference type="EMBL" id="LOPU01000029">
    <property type="protein sequence ID" value="KTG09581.1"/>
    <property type="molecule type" value="Genomic_DNA"/>
</dbReference>
<protein>
    <submittedName>
        <fullName evidence="2">Uncharacterized protein</fullName>
    </submittedName>
</protein>
<feature type="region of interest" description="Disordered" evidence="1">
    <location>
        <begin position="381"/>
        <end position="459"/>
    </location>
</feature>
<accession>A0A0W1R892</accession>
<organism evidence="2 3">
    <name type="scientific">Haloprofundus marisrubri</name>
    <dbReference type="NCBI Taxonomy" id="1514971"/>
    <lineage>
        <taxon>Archaea</taxon>
        <taxon>Methanobacteriati</taxon>
        <taxon>Methanobacteriota</taxon>
        <taxon>Stenosarchaea group</taxon>
        <taxon>Halobacteria</taxon>
        <taxon>Halobacteriales</taxon>
        <taxon>Haloferacaceae</taxon>
        <taxon>Haloprofundus</taxon>
    </lineage>
</organism>
<evidence type="ECO:0000313" key="2">
    <source>
        <dbReference type="EMBL" id="KTG09581.1"/>
    </source>
</evidence>
<comment type="caution">
    <text evidence="2">The sequence shown here is derived from an EMBL/GenBank/DDBJ whole genome shotgun (WGS) entry which is preliminary data.</text>
</comment>